<evidence type="ECO:0000256" key="7">
    <source>
        <dbReference type="ARBA" id="ARBA00022963"/>
    </source>
</evidence>
<evidence type="ECO:0000256" key="2">
    <source>
        <dbReference type="ARBA" id="ARBA00010701"/>
    </source>
</evidence>
<evidence type="ECO:0000259" key="10">
    <source>
        <dbReference type="Pfam" id="PF01764"/>
    </source>
</evidence>
<keyword evidence="12" id="KW-1185">Reference proteome</keyword>
<dbReference type="GO" id="GO:0047714">
    <property type="term" value="F:galactolipase activity"/>
    <property type="evidence" value="ECO:0007669"/>
    <property type="project" value="UniProtKB-ARBA"/>
</dbReference>
<gene>
    <name evidence="11" type="ORF">MTR67_040683</name>
</gene>
<dbReference type="Gene3D" id="3.40.50.1820">
    <property type="entry name" value="alpha/beta hydrolase"/>
    <property type="match status" value="1"/>
</dbReference>
<dbReference type="GO" id="GO:0016301">
    <property type="term" value="F:kinase activity"/>
    <property type="evidence" value="ECO:0007669"/>
    <property type="project" value="InterPro"/>
</dbReference>
<sequence>MASLNNSILTFQTCTPHQHEGTTNFKPADSFLPPSNFLTRIKSSTRTRSLSSKTSQSFTPIINEFEKEKINKSIDQLEESVNTTKIYEPELVDRWLEIHGQDDWVGMLDPMDPILHNELIRYGEMAQACYDAFDFDPYSKYCGSCKFPRRKFFDGLGMAEYGYDITRYLYATSNINLPNFFKQSRWPKIWSKNANWIGYVAVSNDETSKRLGRRDITIAWRGTVTRLEWIADLMDYLRPISSDNIPCPDPNVKVESGFLDLYTDKDEKCRYCKFSAREQILTEVKRLIEMYPDEEMSITVIGHNLGSALAILSAYDIVETGLNVKADTSVVPICVFSFSGPRVGNVRFKERIEKLGVKVLRVVNVHDIVPKSPGLVLNEHSPSMVMKISEKLPWSYSHVGVELALDHKNSPFLKPTSDLVCAHNLEAHLHLLDGCMDDIYDALAEHLVSTAAAASSPYFKHIVGLAGPPGAGKSTIASEVAKRVNKIWPQKSPSFDSQVEPPEVAIVLPMDGFHLYRHQLDAMEDPEEAHARRGAPWTFDPNLLLECLKTLKDQGSVYCPSFDHGVGDPIEDDIFVNLQHKIVIVEGNYLLLGDGAWKEVSSMFDEKWFVDVDLEKAMQRVLKRHISTGKSPDVAKWRIDYNDRPNAELIMKSKNNADLVIKSIDELR</sequence>
<dbReference type="Pfam" id="PF01764">
    <property type="entry name" value="Lipase_3"/>
    <property type="match status" value="1"/>
</dbReference>
<reference evidence="11" key="1">
    <citation type="submission" date="2023-08" db="EMBL/GenBank/DDBJ databases">
        <title>A de novo genome assembly of Solanum verrucosum Schlechtendal, a Mexican diploid species geographically isolated from the other diploid A-genome species in potato relatives.</title>
        <authorList>
            <person name="Hosaka K."/>
        </authorList>
    </citation>
    <scope>NUCLEOTIDE SEQUENCE</scope>
    <source>
        <tissue evidence="11">Young leaves</tissue>
    </source>
</reference>
<keyword evidence="3" id="KW-0150">Chloroplast</keyword>
<dbReference type="GO" id="GO:0016042">
    <property type="term" value="P:lipid catabolic process"/>
    <property type="evidence" value="ECO:0007669"/>
    <property type="project" value="UniProtKB-KW"/>
</dbReference>
<feature type="domain" description="Phosphoribulokinase/uridine kinase" evidence="9">
    <location>
        <begin position="462"/>
        <end position="664"/>
    </location>
</feature>
<protein>
    <submittedName>
        <fullName evidence="11">Uncharacterized protein</fullName>
    </submittedName>
</protein>
<evidence type="ECO:0000313" key="12">
    <source>
        <dbReference type="Proteomes" id="UP001234989"/>
    </source>
</evidence>
<dbReference type="PANTHER" id="PTHR31403">
    <property type="entry name" value="PHOSPHOLIPASE A1-IBETA2, CHLOROPLASTIC"/>
    <property type="match status" value="1"/>
</dbReference>
<dbReference type="GO" id="GO:0005524">
    <property type="term" value="F:ATP binding"/>
    <property type="evidence" value="ECO:0007669"/>
    <property type="project" value="InterPro"/>
</dbReference>
<dbReference type="SUPFAM" id="SSF53474">
    <property type="entry name" value="alpha/beta-Hydrolases"/>
    <property type="match status" value="1"/>
</dbReference>
<evidence type="ECO:0000313" key="11">
    <source>
        <dbReference type="EMBL" id="WMV47298.1"/>
    </source>
</evidence>
<dbReference type="AlphaFoldDB" id="A0AAF0ZRM0"/>
<dbReference type="PANTHER" id="PTHR31403:SF51">
    <property type="entry name" value="PHOSPHOLIPASE A1-IGAMMA2, CHLOROPLASTIC"/>
    <property type="match status" value="1"/>
</dbReference>
<dbReference type="Proteomes" id="UP001234989">
    <property type="component" value="Chromosome 9"/>
</dbReference>
<dbReference type="SUPFAM" id="SSF52540">
    <property type="entry name" value="P-loop containing nucleoside triphosphate hydrolases"/>
    <property type="match status" value="1"/>
</dbReference>
<dbReference type="GO" id="GO:0008970">
    <property type="term" value="F:phospholipase A1 activity"/>
    <property type="evidence" value="ECO:0007669"/>
    <property type="project" value="UniProtKB-ARBA"/>
</dbReference>
<evidence type="ECO:0000259" key="9">
    <source>
        <dbReference type="Pfam" id="PF00485"/>
    </source>
</evidence>
<keyword evidence="5" id="KW-0378">Hydrolase</keyword>
<evidence type="ECO:0000256" key="4">
    <source>
        <dbReference type="ARBA" id="ARBA00022640"/>
    </source>
</evidence>
<dbReference type="InterPro" id="IPR002921">
    <property type="entry name" value="Fungal_lipase-type"/>
</dbReference>
<proteinExistence type="inferred from homology"/>
<evidence type="ECO:0000256" key="6">
    <source>
        <dbReference type="ARBA" id="ARBA00022946"/>
    </source>
</evidence>
<dbReference type="FunFam" id="3.40.50.1820:FF:000065">
    <property type="entry name" value="Phospholipase A1-II 3"/>
    <property type="match status" value="1"/>
</dbReference>
<name>A0AAF0ZRM0_SOLVR</name>
<accession>A0AAF0ZRM0</accession>
<evidence type="ECO:0000256" key="3">
    <source>
        <dbReference type="ARBA" id="ARBA00022528"/>
    </source>
</evidence>
<dbReference type="InterPro" id="IPR027417">
    <property type="entry name" value="P-loop_NTPase"/>
</dbReference>
<comment type="similarity">
    <text evidence="2">Belongs to the AB hydrolase superfamily. Lipase family.</text>
</comment>
<organism evidence="11 12">
    <name type="scientific">Solanum verrucosum</name>
    <dbReference type="NCBI Taxonomy" id="315347"/>
    <lineage>
        <taxon>Eukaryota</taxon>
        <taxon>Viridiplantae</taxon>
        <taxon>Streptophyta</taxon>
        <taxon>Embryophyta</taxon>
        <taxon>Tracheophyta</taxon>
        <taxon>Spermatophyta</taxon>
        <taxon>Magnoliopsida</taxon>
        <taxon>eudicotyledons</taxon>
        <taxon>Gunneridae</taxon>
        <taxon>Pentapetalae</taxon>
        <taxon>asterids</taxon>
        <taxon>lamiids</taxon>
        <taxon>Solanales</taxon>
        <taxon>Solanaceae</taxon>
        <taxon>Solanoideae</taxon>
        <taxon>Solaneae</taxon>
        <taxon>Solanum</taxon>
    </lineage>
</organism>
<dbReference type="EMBL" id="CP133620">
    <property type="protein sequence ID" value="WMV47298.1"/>
    <property type="molecule type" value="Genomic_DNA"/>
</dbReference>
<keyword evidence="4" id="KW-0934">Plastid</keyword>
<evidence type="ECO:0000256" key="5">
    <source>
        <dbReference type="ARBA" id="ARBA00022801"/>
    </source>
</evidence>
<keyword evidence="8" id="KW-0443">Lipid metabolism</keyword>
<evidence type="ECO:0000256" key="1">
    <source>
        <dbReference type="ARBA" id="ARBA00004229"/>
    </source>
</evidence>
<dbReference type="Pfam" id="PF00485">
    <property type="entry name" value="PRK"/>
    <property type="match status" value="1"/>
</dbReference>
<dbReference type="InterPro" id="IPR006083">
    <property type="entry name" value="PRK/URK"/>
</dbReference>
<keyword evidence="7" id="KW-0442">Lipid degradation</keyword>
<feature type="domain" description="Fungal lipase-type" evidence="10">
    <location>
        <begin position="218"/>
        <end position="375"/>
    </location>
</feature>
<dbReference type="InterPro" id="IPR029058">
    <property type="entry name" value="AB_hydrolase_fold"/>
</dbReference>
<comment type="subcellular location">
    <subcellularLocation>
        <location evidence="1">Plastid</location>
        <location evidence="1">Chloroplast</location>
    </subcellularLocation>
</comment>
<keyword evidence="6" id="KW-0809">Transit peptide</keyword>
<dbReference type="CDD" id="cd00519">
    <property type="entry name" value="Lipase_3"/>
    <property type="match status" value="1"/>
</dbReference>
<evidence type="ECO:0000256" key="8">
    <source>
        <dbReference type="ARBA" id="ARBA00023098"/>
    </source>
</evidence>
<dbReference type="Gene3D" id="3.40.50.300">
    <property type="entry name" value="P-loop containing nucleotide triphosphate hydrolases"/>
    <property type="match status" value="1"/>
</dbReference>
<dbReference type="GO" id="GO:0009507">
    <property type="term" value="C:chloroplast"/>
    <property type="evidence" value="ECO:0007669"/>
    <property type="project" value="UniProtKB-SubCell"/>
</dbReference>